<dbReference type="GO" id="GO:0003677">
    <property type="term" value="F:DNA binding"/>
    <property type="evidence" value="ECO:0007669"/>
    <property type="project" value="UniProtKB-KW"/>
</dbReference>
<dbReference type="InterPro" id="IPR044946">
    <property type="entry name" value="Restrct_endonuc_typeI_TRD_sf"/>
</dbReference>
<comment type="similarity">
    <text evidence="1">Belongs to the type-I restriction system S methylase family.</text>
</comment>
<accession>A0AAN1M2D7</accession>
<dbReference type="Gene3D" id="3.90.220.20">
    <property type="entry name" value="DNA methylase specificity domains"/>
    <property type="match status" value="1"/>
</dbReference>
<dbReference type="PANTHER" id="PTHR43140:SF1">
    <property type="entry name" value="TYPE I RESTRICTION ENZYME ECOKI SPECIFICITY SUBUNIT"/>
    <property type="match status" value="1"/>
</dbReference>
<dbReference type="InterPro" id="IPR000055">
    <property type="entry name" value="Restrct_endonuc_typeI_TRD"/>
</dbReference>
<dbReference type="SUPFAM" id="SSF116734">
    <property type="entry name" value="DNA methylase specificity domain"/>
    <property type="match status" value="1"/>
</dbReference>
<keyword evidence="3" id="KW-0238">DNA-binding</keyword>
<evidence type="ECO:0000256" key="1">
    <source>
        <dbReference type="ARBA" id="ARBA00010923"/>
    </source>
</evidence>
<dbReference type="EMBL" id="CP021392">
    <property type="protein sequence ID" value="AUD80293.1"/>
    <property type="molecule type" value="Genomic_DNA"/>
</dbReference>
<dbReference type="InterPro" id="IPR051212">
    <property type="entry name" value="Type-I_RE_S_subunit"/>
</dbReference>
<dbReference type="REBASE" id="186906">
    <property type="entry name" value="S1.Bbr51ORF183P"/>
</dbReference>
<evidence type="ECO:0000313" key="7">
    <source>
        <dbReference type="Proteomes" id="UP000232609"/>
    </source>
</evidence>
<gene>
    <name evidence="6" type="ORF">NRBB51_0180</name>
</gene>
<evidence type="ECO:0000259" key="5">
    <source>
        <dbReference type="Pfam" id="PF01420"/>
    </source>
</evidence>
<evidence type="ECO:0000256" key="4">
    <source>
        <dbReference type="ARBA" id="ARBA00038652"/>
    </source>
</evidence>
<feature type="domain" description="Type I restriction modification DNA specificity" evidence="5">
    <location>
        <begin position="7"/>
        <end position="145"/>
    </location>
</feature>
<protein>
    <submittedName>
        <fullName evidence="6">Type I restriction-modification system specificity determinant</fullName>
    </submittedName>
</protein>
<proteinExistence type="inferred from homology"/>
<evidence type="ECO:0000256" key="3">
    <source>
        <dbReference type="ARBA" id="ARBA00023125"/>
    </source>
</evidence>
<evidence type="ECO:0000256" key="2">
    <source>
        <dbReference type="ARBA" id="ARBA00022747"/>
    </source>
</evidence>
<sequence length="165" mass="18880">MSKGYLEKHRGAYPVYSSQTANNGRFGFINSYDYDGEYITWTTDGANAGSVFYHDEKFSITNVCGLLRIKDSRVRAKYLKYVLDVTAKQYVNTGMGNPKLMSNVMKQIKVGIPSLAEQDRIISILDRFDKLTNDLSSGLPAEIEARRKQYEYYRDRLLSFDELAV</sequence>
<comment type="subunit">
    <text evidence="4">The methyltransferase is composed of M and S polypeptides.</text>
</comment>
<dbReference type="Proteomes" id="UP000232609">
    <property type="component" value="Chromosome"/>
</dbReference>
<dbReference type="GO" id="GO:0009307">
    <property type="term" value="P:DNA restriction-modification system"/>
    <property type="evidence" value="ECO:0007669"/>
    <property type="project" value="UniProtKB-KW"/>
</dbReference>
<dbReference type="CDD" id="cd17255">
    <property type="entry name" value="RMtype1_S_Fco49512ORF2615P-TRD2-CR2_like"/>
    <property type="match status" value="1"/>
</dbReference>
<dbReference type="PANTHER" id="PTHR43140">
    <property type="entry name" value="TYPE-1 RESTRICTION ENZYME ECOKI SPECIFICITY PROTEIN"/>
    <property type="match status" value="1"/>
</dbReference>
<keyword evidence="2" id="KW-0680">Restriction system</keyword>
<dbReference type="AlphaFoldDB" id="A0AAN1M2D7"/>
<reference evidence="6 7" key="1">
    <citation type="submission" date="2017-05" db="EMBL/GenBank/DDBJ databases">
        <title>Comparative genomics and methylome analysis of the gut commensal Bifidobacterium breve.</title>
        <authorList>
            <person name="Bottacini F."/>
            <person name="Morrissey R."/>
            <person name="Roberts R.J."/>
            <person name="James K."/>
            <person name="van Breen J."/>
            <person name="Egan M."/>
            <person name="Lambert J."/>
            <person name="van Limpt K."/>
            <person name="Stanton C."/>
            <person name="Knol J."/>
            <person name="O' Connell Motherway M."/>
            <person name="van Sinderen D."/>
        </authorList>
    </citation>
    <scope>NUCLEOTIDE SEQUENCE [LARGE SCALE GENOMIC DNA]</scope>
    <source>
        <strain evidence="6 7">NRBB51</strain>
    </source>
</reference>
<dbReference type="Pfam" id="PF01420">
    <property type="entry name" value="Methylase_S"/>
    <property type="match status" value="1"/>
</dbReference>
<name>A0AAN1M2D7_BIFBR</name>
<evidence type="ECO:0000313" key="6">
    <source>
        <dbReference type="EMBL" id="AUD80293.1"/>
    </source>
</evidence>
<organism evidence="6 7">
    <name type="scientific">Bifidobacterium breve</name>
    <dbReference type="NCBI Taxonomy" id="1685"/>
    <lineage>
        <taxon>Bacteria</taxon>
        <taxon>Bacillati</taxon>
        <taxon>Actinomycetota</taxon>
        <taxon>Actinomycetes</taxon>
        <taxon>Bifidobacteriales</taxon>
        <taxon>Bifidobacteriaceae</taxon>
        <taxon>Bifidobacterium</taxon>
    </lineage>
</organism>